<name>A0ACB5TXC1_AMBMO</name>
<accession>A0ACB5TXC1</accession>
<proteinExistence type="predicted"/>
<organism evidence="1 2">
    <name type="scientific">Ambrosiozyma monospora</name>
    <name type="common">Yeast</name>
    <name type="synonym">Endomycopsis monosporus</name>
    <dbReference type="NCBI Taxonomy" id="43982"/>
    <lineage>
        <taxon>Eukaryota</taxon>
        <taxon>Fungi</taxon>
        <taxon>Dikarya</taxon>
        <taxon>Ascomycota</taxon>
        <taxon>Saccharomycotina</taxon>
        <taxon>Pichiomycetes</taxon>
        <taxon>Pichiales</taxon>
        <taxon>Pichiaceae</taxon>
        <taxon>Ambrosiozyma</taxon>
    </lineage>
</organism>
<gene>
    <name evidence="1" type="ORF">Amon02_001022200</name>
</gene>
<sequence length="102" mass="12138">MTNIRAYRNRENERGGFDKFFSSLPDRVDRVLIWVGVWMAGKVWSIRQHRQKSVNNNKRDNRESRWNRQNSTTVGRDKLDKLDRGSGTRETDRSMEQAVRVL</sequence>
<protein>
    <submittedName>
        <fullName evidence="1">Unnamed protein product</fullName>
    </submittedName>
</protein>
<evidence type="ECO:0000313" key="2">
    <source>
        <dbReference type="Proteomes" id="UP001165064"/>
    </source>
</evidence>
<keyword evidence="2" id="KW-1185">Reference proteome</keyword>
<reference evidence="1" key="1">
    <citation type="submission" date="2023-04" db="EMBL/GenBank/DDBJ databases">
        <title>Ambrosiozyma monospora NBRC 10751.</title>
        <authorList>
            <person name="Ichikawa N."/>
            <person name="Sato H."/>
            <person name="Tonouchi N."/>
        </authorList>
    </citation>
    <scope>NUCLEOTIDE SEQUENCE</scope>
    <source>
        <strain evidence="1">NBRC 10751</strain>
    </source>
</reference>
<dbReference type="EMBL" id="BSXS01010084">
    <property type="protein sequence ID" value="GME97360.1"/>
    <property type="molecule type" value="Genomic_DNA"/>
</dbReference>
<dbReference type="Proteomes" id="UP001165064">
    <property type="component" value="Unassembled WGS sequence"/>
</dbReference>
<comment type="caution">
    <text evidence="1">The sequence shown here is derived from an EMBL/GenBank/DDBJ whole genome shotgun (WGS) entry which is preliminary data.</text>
</comment>
<evidence type="ECO:0000313" key="1">
    <source>
        <dbReference type="EMBL" id="GME97360.1"/>
    </source>
</evidence>